<dbReference type="OrthoDB" id="25840at2759"/>
<dbReference type="InterPro" id="IPR002706">
    <property type="entry name" value="Xrcc1_N"/>
</dbReference>
<dbReference type="STRING" id="6689.A0A423SQ36"/>
<dbReference type="GO" id="GO:0005634">
    <property type="term" value="C:nucleus"/>
    <property type="evidence" value="ECO:0007669"/>
    <property type="project" value="InterPro"/>
</dbReference>
<dbReference type="GO" id="GO:0000012">
    <property type="term" value="P:single strand break repair"/>
    <property type="evidence" value="ECO:0007669"/>
    <property type="project" value="InterPro"/>
</dbReference>
<dbReference type="SUPFAM" id="SSF49785">
    <property type="entry name" value="Galactose-binding domain-like"/>
    <property type="match status" value="1"/>
</dbReference>
<comment type="caution">
    <text evidence="2">The sequence shown here is derived from an EMBL/GenBank/DDBJ whole genome shotgun (WGS) entry which is preliminary data.</text>
</comment>
<feature type="domain" description="DNA-repair protein Xrcc1 N-terminal" evidence="1">
    <location>
        <begin position="21"/>
        <end position="99"/>
    </location>
</feature>
<dbReference type="PANTHER" id="PTHR11370:SF5">
    <property type="entry name" value="DNA REPAIR PROTEIN XRCC1"/>
    <property type="match status" value="1"/>
</dbReference>
<dbReference type="Gene3D" id="2.60.120.260">
    <property type="entry name" value="Galactose-binding domain-like"/>
    <property type="match status" value="2"/>
</dbReference>
<dbReference type="EMBL" id="QCYY01002955">
    <property type="protein sequence ID" value="ROT66340.1"/>
    <property type="molecule type" value="Genomic_DNA"/>
</dbReference>
<dbReference type="InterPro" id="IPR008979">
    <property type="entry name" value="Galactose-bd-like_sf"/>
</dbReference>
<evidence type="ECO:0000313" key="2">
    <source>
        <dbReference type="EMBL" id="ROT66340.1"/>
    </source>
</evidence>
<dbReference type="Proteomes" id="UP000283509">
    <property type="component" value="Unassembled WGS sequence"/>
</dbReference>
<keyword evidence="3" id="KW-1185">Reference proteome</keyword>
<dbReference type="PANTHER" id="PTHR11370">
    <property type="entry name" value="DNA-REPAIR PROTEIN XRCC1"/>
    <property type="match status" value="1"/>
</dbReference>
<reference evidence="2 3" key="1">
    <citation type="submission" date="2018-04" db="EMBL/GenBank/DDBJ databases">
        <authorList>
            <person name="Zhang X."/>
            <person name="Yuan J."/>
            <person name="Li F."/>
            <person name="Xiang J."/>
        </authorList>
    </citation>
    <scope>NUCLEOTIDE SEQUENCE [LARGE SCALE GENOMIC DNA]</scope>
    <source>
        <tissue evidence="2">Muscle</tissue>
    </source>
</reference>
<evidence type="ECO:0000259" key="1">
    <source>
        <dbReference type="Pfam" id="PF01834"/>
    </source>
</evidence>
<dbReference type="GO" id="GO:0006284">
    <property type="term" value="P:base-excision repair"/>
    <property type="evidence" value="ECO:0007669"/>
    <property type="project" value="TreeGrafter"/>
</dbReference>
<dbReference type="Pfam" id="PF01834">
    <property type="entry name" value="XRCC1_N"/>
    <property type="match status" value="2"/>
</dbReference>
<proteinExistence type="predicted"/>
<feature type="domain" description="DNA-repair protein Xrcc1 N-terminal" evidence="1">
    <location>
        <begin position="107"/>
        <end position="142"/>
    </location>
</feature>
<organism evidence="2 3">
    <name type="scientific">Penaeus vannamei</name>
    <name type="common">Whiteleg shrimp</name>
    <name type="synonym">Litopenaeus vannamei</name>
    <dbReference type="NCBI Taxonomy" id="6689"/>
    <lineage>
        <taxon>Eukaryota</taxon>
        <taxon>Metazoa</taxon>
        <taxon>Ecdysozoa</taxon>
        <taxon>Arthropoda</taxon>
        <taxon>Crustacea</taxon>
        <taxon>Multicrustacea</taxon>
        <taxon>Malacostraca</taxon>
        <taxon>Eumalacostraca</taxon>
        <taxon>Eucarida</taxon>
        <taxon>Decapoda</taxon>
        <taxon>Dendrobranchiata</taxon>
        <taxon>Penaeoidea</taxon>
        <taxon>Penaeidae</taxon>
        <taxon>Penaeus</taxon>
    </lineage>
</organism>
<protein>
    <submittedName>
        <fullName evidence="2">Putative DNA repair protein XRCC1-like</fullName>
    </submittedName>
</protein>
<gene>
    <name evidence="2" type="ORF">C7M84_015638</name>
</gene>
<name>A0A423SQ36_PENVA</name>
<dbReference type="AlphaFoldDB" id="A0A423SQ36"/>
<sequence>MPVAPSAQPKQNIALKIDGAMPTIKFSEVLSFTSEDPNHPADNLLRQETHRKWKCAAGLSEKQASVTLKLERLTSIRSIDIGNAGSAFVEVLAAREDANFKSAHVWAKLNKDVASEKWDRIKVVCTQPFNKNLQYGLSFVTVSSAAEQETTPTAPKAIKLGSFTLKEEDENDPISIGSVFARRKEKDASPSPLSGMFSLPLPFLRVFSFSLLLSVFFLPLLSPLCFSSSFPLVYFPYSSPLSGEFPLSFPTLMCFLKSPTPSPLPCPTYVSPPPTLSWACLLSLSLFQVFPCPFLCSCSFPPLPLRYVGFYQLKKRPAHGIVQSHSLSR</sequence>
<accession>A0A423SQ36</accession>
<evidence type="ECO:0000313" key="3">
    <source>
        <dbReference type="Proteomes" id="UP000283509"/>
    </source>
</evidence>
<dbReference type="GO" id="GO:0003684">
    <property type="term" value="F:damaged DNA binding"/>
    <property type="evidence" value="ECO:0007669"/>
    <property type="project" value="InterPro"/>
</dbReference>
<reference evidence="2 3" key="2">
    <citation type="submission" date="2019-01" db="EMBL/GenBank/DDBJ databases">
        <title>The decoding of complex shrimp genome reveals the adaptation for benthos swimmer, frequently molting mechanism and breeding impact on genome.</title>
        <authorList>
            <person name="Sun Y."/>
            <person name="Gao Y."/>
            <person name="Yu Y."/>
        </authorList>
    </citation>
    <scope>NUCLEOTIDE SEQUENCE [LARGE SCALE GENOMIC DNA]</scope>
    <source>
        <tissue evidence="2">Muscle</tissue>
    </source>
</reference>